<evidence type="ECO:0000256" key="1">
    <source>
        <dbReference type="SAM" id="MobiDB-lite"/>
    </source>
</evidence>
<evidence type="ECO:0000313" key="3">
    <source>
        <dbReference type="Proteomes" id="UP000789901"/>
    </source>
</evidence>
<dbReference type="Proteomes" id="UP000789901">
    <property type="component" value="Unassembled WGS sequence"/>
</dbReference>
<reference evidence="2 3" key="1">
    <citation type="submission" date="2021-06" db="EMBL/GenBank/DDBJ databases">
        <authorList>
            <person name="Kallberg Y."/>
            <person name="Tangrot J."/>
            <person name="Rosling A."/>
        </authorList>
    </citation>
    <scope>NUCLEOTIDE SEQUENCE [LARGE SCALE GENOMIC DNA]</scope>
    <source>
        <strain evidence="2 3">120-4 pot B 10/14</strain>
    </source>
</reference>
<sequence>AANPNLGKQKIYKKCLQEKLSNTGKLKLRENRSTDLKEQNLSKQKFKHSESKRENKKNCIFSKKLVQDLGMIVIKRDLITVV</sequence>
<dbReference type="EMBL" id="CAJVQB010126137">
    <property type="protein sequence ID" value="CAG8853568.1"/>
    <property type="molecule type" value="Genomic_DNA"/>
</dbReference>
<gene>
    <name evidence="2" type="ORF">GMARGA_LOCUS42389</name>
</gene>
<name>A0ABN7XE75_GIGMA</name>
<evidence type="ECO:0000313" key="2">
    <source>
        <dbReference type="EMBL" id="CAG8853568.1"/>
    </source>
</evidence>
<protein>
    <submittedName>
        <fullName evidence="2">665_t:CDS:1</fullName>
    </submittedName>
</protein>
<organism evidence="2 3">
    <name type="scientific">Gigaspora margarita</name>
    <dbReference type="NCBI Taxonomy" id="4874"/>
    <lineage>
        <taxon>Eukaryota</taxon>
        <taxon>Fungi</taxon>
        <taxon>Fungi incertae sedis</taxon>
        <taxon>Mucoromycota</taxon>
        <taxon>Glomeromycotina</taxon>
        <taxon>Glomeromycetes</taxon>
        <taxon>Diversisporales</taxon>
        <taxon>Gigasporaceae</taxon>
        <taxon>Gigaspora</taxon>
    </lineage>
</organism>
<accession>A0ABN7XE75</accession>
<feature type="compositionally biased region" description="Basic and acidic residues" evidence="1">
    <location>
        <begin position="27"/>
        <end position="40"/>
    </location>
</feature>
<keyword evidence="3" id="KW-1185">Reference proteome</keyword>
<proteinExistence type="predicted"/>
<comment type="caution">
    <text evidence="2">The sequence shown here is derived from an EMBL/GenBank/DDBJ whole genome shotgun (WGS) entry which is preliminary data.</text>
</comment>
<feature type="region of interest" description="Disordered" evidence="1">
    <location>
        <begin position="27"/>
        <end position="53"/>
    </location>
</feature>
<feature type="non-terminal residue" evidence="2">
    <location>
        <position position="1"/>
    </location>
</feature>